<gene>
    <name evidence="9" type="ORF">BOX15_Mlig024380g1</name>
</gene>
<feature type="compositionally biased region" description="Low complexity" evidence="7">
    <location>
        <begin position="672"/>
        <end position="708"/>
    </location>
</feature>
<dbReference type="Gene3D" id="1.10.238.180">
    <property type="match status" value="1"/>
</dbReference>
<dbReference type="GO" id="GO:0005886">
    <property type="term" value="C:plasma membrane"/>
    <property type="evidence" value="ECO:0007669"/>
    <property type="project" value="TreeGrafter"/>
</dbReference>
<feature type="region of interest" description="Disordered" evidence="7">
    <location>
        <begin position="651"/>
        <end position="708"/>
    </location>
</feature>
<dbReference type="GO" id="GO:0002115">
    <property type="term" value="P:store-operated calcium entry"/>
    <property type="evidence" value="ECO:0007669"/>
    <property type="project" value="TreeGrafter"/>
</dbReference>
<dbReference type="AlphaFoldDB" id="A0A267GZP6"/>
<organism evidence="9 10">
    <name type="scientific">Macrostomum lignano</name>
    <dbReference type="NCBI Taxonomy" id="282301"/>
    <lineage>
        <taxon>Eukaryota</taxon>
        <taxon>Metazoa</taxon>
        <taxon>Spiralia</taxon>
        <taxon>Lophotrochozoa</taxon>
        <taxon>Platyhelminthes</taxon>
        <taxon>Rhabditophora</taxon>
        <taxon>Macrostomorpha</taxon>
        <taxon>Macrostomida</taxon>
        <taxon>Macrostomidae</taxon>
        <taxon>Macrostomum</taxon>
    </lineage>
</organism>
<dbReference type="InterPro" id="IPR057835">
    <property type="entry name" value="EF-hand_STIM1/2"/>
</dbReference>
<evidence type="ECO:0000259" key="8">
    <source>
        <dbReference type="PROSITE" id="PS50222"/>
    </source>
</evidence>
<feature type="non-terminal residue" evidence="9">
    <location>
        <position position="1"/>
    </location>
</feature>
<comment type="caution">
    <text evidence="9">The sequence shown here is derived from an EMBL/GenBank/DDBJ whole genome shotgun (WGS) entry which is preliminary data.</text>
</comment>
<evidence type="ECO:0000313" key="9">
    <source>
        <dbReference type="EMBL" id="PAA90894.1"/>
    </source>
</evidence>
<dbReference type="Gene3D" id="1.10.150.50">
    <property type="entry name" value="Transcription Factor, Ets-1"/>
    <property type="match status" value="1"/>
</dbReference>
<dbReference type="InterPro" id="IPR013761">
    <property type="entry name" value="SAM/pointed_sf"/>
</dbReference>
<keyword evidence="5" id="KW-0472">Membrane</keyword>
<dbReference type="GO" id="GO:0005509">
    <property type="term" value="F:calcium ion binding"/>
    <property type="evidence" value="ECO:0007669"/>
    <property type="project" value="InterPro"/>
</dbReference>
<dbReference type="Proteomes" id="UP000215902">
    <property type="component" value="Unassembled WGS sequence"/>
</dbReference>
<dbReference type="Gene3D" id="1.10.287.3550">
    <property type="match status" value="1"/>
</dbReference>
<dbReference type="PROSITE" id="PS00018">
    <property type="entry name" value="EF_HAND_1"/>
    <property type="match status" value="1"/>
</dbReference>
<keyword evidence="4 6" id="KW-0175">Coiled coil</keyword>
<reference evidence="9 10" key="1">
    <citation type="submission" date="2017-06" db="EMBL/GenBank/DDBJ databases">
        <title>A platform for efficient transgenesis in Macrostomum lignano, a flatworm model organism for stem cell research.</title>
        <authorList>
            <person name="Berezikov E."/>
        </authorList>
    </citation>
    <scope>NUCLEOTIDE SEQUENCE [LARGE SCALE GENOMIC DNA]</scope>
    <source>
        <strain evidence="9">DV1</strain>
        <tissue evidence="9">Whole organism</tissue>
    </source>
</reference>
<dbReference type="EMBL" id="NIVC01000102">
    <property type="protein sequence ID" value="PAA90894.1"/>
    <property type="molecule type" value="Genomic_DNA"/>
</dbReference>
<dbReference type="Gene3D" id="1.20.5.340">
    <property type="match status" value="1"/>
</dbReference>
<dbReference type="OrthoDB" id="9986177at2759"/>
<dbReference type="InterPro" id="IPR037608">
    <property type="entry name" value="STIM1/2"/>
</dbReference>
<dbReference type="PROSITE" id="PS50222">
    <property type="entry name" value="EF_HAND_2"/>
    <property type="match status" value="1"/>
</dbReference>
<dbReference type="InterPro" id="IPR032393">
    <property type="entry name" value="SOAR_STIM1/2"/>
</dbReference>
<dbReference type="SUPFAM" id="SSF47769">
    <property type="entry name" value="SAM/Pointed domain"/>
    <property type="match status" value="1"/>
</dbReference>
<keyword evidence="10" id="KW-1185">Reference proteome</keyword>
<accession>A0A267GZP6</accession>
<feature type="domain" description="EF-hand" evidence="8">
    <location>
        <begin position="92"/>
        <end position="127"/>
    </location>
</feature>
<proteinExistence type="predicted"/>
<protein>
    <recommendedName>
        <fullName evidence="8">EF-hand domain-containing protein</fullName>
    </recommendedName>
</protein>
<evidence type="ECO:0000256" key="4">
    <source>
        <dbReference type="ARBA" id="ARBA00023054"/>
    </source>
</evidence>
<dbReference type="GO" id="GO:0006874">
    <property type="term" value="P:intracellular calcium ion homeostasis"/>
    <property type="evidence" value="ECO:0007669"/>
    <property type="project" value="TreeGrafter"/>
</dbReference>
<dbReference type="InterPro" id="IPR002048">
    <property type="entry name" value="EF_hand_dom"/>
</dbReference>
<dbReference type="Pfam" id="PF16533">
    <property type="entry name" value="SOAR"/>
    <property type="match status" value="1"/>
</dbReference>
<dbReference type="PANTHER" id="PTHR15136">
    <property type="entry name" value="STROMAL INTERACTION MOLECULE HOMOLOG"/>
    <property type="match status" value="1"/>
</dbReference>
<name>A0A267GZP6_9PLAT</name>
<sequence length="730" mass="78269">PIHHKVTFKRVPNKKTAKNASNMSQRLSAFGIVSTLVLMVALAAASQSRPAYYLASQSQPANPAESSLDDGTAAVAACRFAVDARVCRLDAASLEALRRLHAALDDDKDGSVDAAELDGFAREELSQVHSFERVYSGSNAAGQSPADTAAAAAFGSRKGGGGKGNALDLWRAWRASEVHNWTVEEVCSWLSAHASLGQLVPLARELGIDGPHLPLLTELSPHPSVAPLAQALSPTEKRKLTIRATDLVLFGPPGRAHNPLKDFLTVLCLLASLGGAWTVWAQLRLTDRQRRRVFAELDSLHHAERSLGDLQEKLSRSEQQRELDRAERLRLQDVYQKEIDSLKAEAGRLSSQRLNTTETDMAEKLRLAEQEVCQLRAALETESQRRPAAAAVSPELWTLLQLTWESELRYCRQNWQQAELRLAKASEGLERLRRKQNSAIGVLRGAFNSAEMVGTFEMSIAEAKEFADKVKLDVSERMQRWARIEELLGVEMQQPSRGVAVTQRAAEAPQSAVSAAATAVGGAVLRHRATVPAHLARPISSAALRLLDSDIDMQQPRQAAGRRRSSARPADALPAACGSGLTWPKTSAAALAAAAGSEATADASGSPQLQPSGAASAQSFETGSDLLLHSCGQRPEQLLAVAQFHVPDGYADVDSPRVSPERQQSQPVGPEAVSSRAASLISAAPSSPSDAGDASVGARKSKAAAGSKLAKLRALSIFAGRSARRRSKNK</sequence>
<dbReference type="GO" id="GO:0005246">
    <property type="term" value="F:calcium channel regulator activity"/>
    <property type="evidence" value="ECO:0007669"/>
    <property type="project" value="InterPro"/>
</dbReference>
<evidence type="ECO:0000256" key="5">
    <source>
        <dbReference type="ARBA" id="ARBA00023136"/>
    </source>
</evidence>
<evidence type="ECO:0000256" key="2">
    <source>
        <dbReference type="ARBA" id="ARBA00022692"/>
    </source>
</evidence>
<evidence type="ECO:0000256" key="7">
    <source>
        <dbReference type="SAM" id="MobiDB-lite"/>
    </source>
</evidence>
<dbReference type="Pfam" id="PF25578">
    <property type="entry name" value="EF-hand_STIM1"/>
    <property type="match status" value="1"/>
</dbReference>
<keyword evidence="2" id="KW-0812">Transmembrane</keyword>
<dbReference type="STRING" id="282301.A0A267GZP6"/>
<feature type="coiled-coil region" evidence="6">
    <location>
        <begin position="300"/>
        <end position="352"/>
    </location>
</feature>
<evidence type="ECO:0000313" key="10">
    <source>
        <dbReference type="Proteomes" id="UP000215902"/>
    </source>
</evidence>
<evidence type="ECO:0000256" key="3">
    <source>
        <dbReference type="ARBA" id="ARBA00022989"/>
    </source>
</evidence>
<dbReference type="InterPro" id="IPR018247">
    <property type="entry name" value="EF_Hand_1_Ca_BS"/>
</dbReference>
<evidence type="ECO:0000256" key="1">
    <source>
        <dbReference type="ARBA" id="ARBA00004479"/>
    </source>
</evidence>
<dbReference type="GO" id="GO:0005783">
    <property type="term" value="C:endoplasmic reticulum"/>
    <property type="evidence" value="ECO:0007669"/>
    <property type="project" value="TreeGrafter"/>
</dbReference>
<dbReference type="PANTHER" id="PTHR15136:SF5">
    <property type="entry name" value="STROMAL INTERACTION MOLECULE HOMOLOG"/>
    <property type="match status" value="1"/>
</dbReference>
<comment type="subcellular location">
    <subcellularLocation>
        <location evidence="1">Membrane</location>
        <topology evidence="1">Single-pass type I membrane protein</topology>
    </subcellularLocation>
</comment>
<keyword evidence="3" id="KW-1133">Transmembrane helix</keyword>
<evidence type="ECO:0000256" key="6">
    <source>
        <dbReference type="SAM" id="Coils"/>
    </source>
</evidence>